<accession>A0A8J4A0M5</accession>
<organism evidence="2 3">
    <name type="scientific">Virgisporangium ochraceum</name>
    <dbReference type="NCBI Taxonomy" id="65505"/>
    <lineage>
        <taxon>Bacteria</taxon>
        <taxon>Bacillati</taxon>
        <taxon>Actinomycetota</taxon>
        <taxon>Actinomycetes</taxon>
        <taxon>Micromonosporales</taxon>
        <taxon>Micromonosporaceae</taxon>
        <taxon>Virgisporangium</taxon>
    </lineage>
</organism>
<evidence type="ECO:0000313" key="2">
    <source>
        <dbReference type="EMBL" id="GIJ73619.1"/>
    </source>
</evidence>
<protein>
    <recommendedName>
        <fullName evidence="4">GrpB family protein</fullName>
    </recommendedName>
</protein>
<dbReference type="Proteomes" id="UP000635606">
    <property type="component" value="Unassembled WGS sequence"/>
</dbReference>
<dbReference type="PANTHER" id="PTHR34822:SF1">
    <property type="entry name" value="GRPB FAMILY PROTEIN"/>
    <property type="match status" value="1"/>
</dbReference>
<reference evidence="2" key="1">
    <citation type="submission" date="2021-01" db="EMBL/GenBank/DDBJ databases">
        <title>Whole genome shotgun sequence of Virgisporangium ochraceum NBRC 16418.</title>
        <authorList>
            <person name="Komaki H."/>
            <person name="Tamura T."/>
        </authorList>
    </citation>
    <scope>NUCLEOTIDE SEQUENCE</scope>
    <source>
        <strain evidence="2">NBRC 16418</strain>
    </source>
</reference>
<dbReference type="PANTHER" id="PTHR34822">
    <property type="entry name" value="GRPB DOMAIN PROTEIN (AFU_ORTHOLOGUE AFUA_1G01530)"/>
    <property type="match status" value="1"/>
</dbReference>
<feature type="compositionally biased region" description="Basic and acidic residues" evidence="1">
    <location>
        <begin position="1"/>
        <end position="13"/>
    </location>
</feature>
<feature type="region of interest" description="Disordered" evidence="1">
    <location>
        <begin position="1"/>
        <end position="22"/>
    </location>
</feature>
<dbReference type="SUPFAM" id="SSF81301">
    <property type="entry name" value="Nucleotidyltransferase"/>
    <property type="match status" value="1"/>
</dbReference>
<dbReference type="Pfam" id="PF04229">
    <property type="entry name" value="GrpB"/>
    <property type="match status" value="1"/>
</dbReference>
<evidence type="ECO:0000313" key="3">
    <source>
        <dbReference type="Proteomes" id="UP000635606"/>
    </source>
</evidence>
<sequence>MPTAEEITRHDDGVPPDGLSPWVGDYRPRTGIEVVDPDPAWPERFAELRARVESALGDRALAVEHVGSTSVPGLPAKPIIDIDLIVADPADEPSYVTALEETGFRLVVREPWWQEHRCFTHDDPKCNLHVFPPDAAEPVRHRIFRDWLLGHPDDLALYRDAKRSAAAASNASGEHVMEYNARKQAVIREIYDRAFRAAGLLT</sequence>
<dbReference type="EMBL" id="BOPH01000120">
    <property type="protein sequence ID" value="GIJ73619.1"/>
    <property type="molecule type" value="Genomic_DNA"/>
</dbReference>
<dbReference type="Gene3D" id="3.30.460.10">
    <property type="entry name" value="Beta Polymerase, domain 2"/>
    <property type="match status" value="1"/>
</dbReference>
<evidence type="ECO:0008006" key="4">
    <source>
        <dbReference type="Google" id="ProtNLM"/>
    </source>
</evidence>
<dbReference type="InterPro" id="IPR007344">
    <property type="entry name" value="GrpB/CoaE"/>
</dbReference>
<proteinExistence type="predicted"/>
<evidence type="ECO:0000256" key="1">
    <source>
        <dbReference type="SAM" id="MobiDB-lite"/>
    </source>
</evidence>
<dbReference type="InterPro" id="IPR043519">
    <property type="entry name" value="NT_sf"/>
</dbReference>
<comment type="caution">
    <text evidence="2">The sequence shown here is derived from an EMBL/GenBank/DDBJ whole genome shotgun (WGS) entry which is preliminary data.</text>
</comment>
<dbReference type="AlphaFoldDB" id="A0A8J4A0M5"/>
<dbReference type="RefSeq" id="WP_203933439.1">
    <property type="nucleotide sequence ID" value="NZ_BOPH01000120.1"/>
</dbReference>
<name>A0A8J4A0M5_9ACTN</name>
<keyword evidence="3" id="KW-1185">Reference proteome</keyword>
<gene>
    <name evidence="2" type="ORF">Voc01_085360</name>
</gene>